<dbReference type="InterPro" id="IPR036770">
    <property type="entry name" value="Ankyrin_rpt-contain_sf"/>
</dbReference>
<sequence length="538" mass="60909">MEKINEMYYDAFLKAHFEVPGEMFSLAMKAKRRNGHCRLHSKQVRLILWSLLIAIPFSRNRYHLSVRPLAMDWVRELAKSGDTSALYECIRKDPDALRRFDDAEFIDTPLHIAAAEGHADFAMAVMYLRPSFGRKLNHDIASPMHLALSNGRRDLALRLLAVDKELVRVKGKDGYTPLHVVVLVGYLDLLAKFLIDCAECIEDVTIQNETALHIAAKYARLDSLRILARWLRRTHLYCETSKEHLLDKQDSNSNTALHIASLMYSEEMIKVLLECKVNQKVKNAHGRTALEVMLLDMQPEAQKRQKCLELLRGEGCLKILRGEGCLKILRGEGYLSFNVFPNPPDQPSDERIDFGKLPSHELLMTNITTSELILMQVIGKIGIMSVERINALLVVLALILTITYQAILNPPGGVWPAENLANTTTTSETRWGNSVMYNSSFIMFLALNLLAFLLTSLFTVCLLQIVTNSRGITILVELLLSILICCLDTAALVITPFDPSLIFNKLTPILFIPVLVLFELVKGLFRSIGKYVRFFHEM</sequence>
<feature type="transmembrane region" description="Helical" evidence="2">
    <location>
        <begin position="441"/>
        <end position="463"/>
    </location>
</feature>
<dbReference type="PROSITE" id="PS50088">
    <property type="entry name" value="ANK_REPEAT"/>
    <property type="match status" value="2"/>
</dbReference>
<name>A0A6P5Z5U8_DURZI</name>
<keyword evidence="2" id="KW-0472">Membrane</keyword>
<feature type="repeat" description="ANK" evidence="1">
    <location>
        <begin position="173"/>
        <end position="196"/>
    </location>
</feature>
<dbReference type="RefSeq" id="XP_022748133.1">
    <property type="nucleotide sequence ID" value="XM_022892398.1"/>
</dbReference>
<keyword evidence="2" id="KW-1133">Transmembrane helix</keyword>
<dbReference type="Pfam" id="PF12796">
    <property type="entry name" value="Ank_2"/>
    <property type="match status" value="1"/>
</dbReference>
<dbReference type="SUPFAM" id="SSF48403">
    <property type="entry name" value="Ankyrin repeat"/>
    <property type="match status" value="1"/>
</dbReference>
<keyword evidence="1" id="KW-0040">ANK repeat</keyword>
<dbReference type="Gene3D" id="1.25.40.20">
    <property type="entry name" value="Ankyrin repeat-containing domain"/>
    <property type="match status" value="1"/>
</dbReference>
<dbReference type="PANTHER" id="PTHR24128:SF46">
    <property type="entry name" value="ALPHA-LATROTOXIN-LHE1A-LIKE ISOFORM X1"/>
    <property type="match status" value="1"/>
</dbReference>
<dbReference type="SMART" id="SM00248">
    <property type="entry name" value="ANK"/>
    <property type="match status" value="5"/>
</dbReference>
<evidence type="ECO:0000256" key="1">
    <source>
        <dbReference type="PROSITE-ProRule" id="PRU00023"/>
    </source>
</evidence>
<evidence type="ECO:0000313" key="4">
    <source>
        <dbReference type="Proteomes" id="UP000515121"/>
    </source>
</evidence>
<dbReference type="AlphaFoldDB" id="A0A6P5Z5U8"/>
<proteinExistence type="predicted"/>
<dbReference type="InterPro" id="IPR002110">
    <property type="entry name" value="Ankyrin_rpt"/>
</dbReference>
<keyword evidence="2" id="KW-0812">Transmembrane</keyword>
<feature type="domain" description="PGG" evidence="3">
    <location>
        <begin position="387"/>
        <end position="471"/>
    </location>
</feature>
<dbReference type="GeneID" id="111297764"/>
<dbReference type="Pfam" id="PF13962">
    <property type="entry name" value="PGG"/>
    <property type="match status" value="1"/>
</dbReference>
<feature type="transmembrane region" description="Helical" evidence="2">
    <location>
        <begin position="389"/>
        <end position="407"/>
    </location>
</feature>
<dbReference type="PANTHER" id="PTHR24128">
    <property type="entry name" value="HOMEOBOX PROTEIN WARIAI"/>
    <property type="match status" value="1"/>
</dbReference>
<feature type="transmembrane region" description="Helical" evidence="2">
    <location>
        <begin position="475"/>
        <end position="494"/>
    </location>
</feature>
<accession>A0A6P5Z5U8</accession>
<evidence type="ECO:0000313" key="5">
    <source>
        <dbReference type="RefSeq" id="XP_022748133.1"/>
    </source>
</evidence>
<dbReference type="OrthoDB" id="674805at2759"/>
<organism evidence="4 5">
    <name type="scientific">Durio zibethinus</name>
    <name type="common">Durian</name>
    <dbReference type="NCBI Taxonomy" id="66656"/>
    <lineage>
        <taxon>Eukaryota</taxon>
        <taxon>Viridiplantae</taxon>
        <taxon>Streptophyta</taxon>
        <taxon>Embryophyta</taxon>
        <taxon>Tracheophyta</taxon>
        <taxon>Spermatophyta</taxon>
        <taxon>Magnoliopsida</taxon>
        <taxon>eudicotyledons</taxon>
        <taxon>Gunneridae</taxon>
        <taxon>Pentapetalae</taxon>
        <taxon>rosids</taxon>
        <taxon>malvids</taxon>
        <taxon>Malvales</taxon>
        <taxon>Malvaceae</taxon>
        <taxon>Helicteroideae</taxon>
        <taxon>Durio</taxon>
    </lineage>
</organism>
<evidence type="ECO:0000256" key="2">
    <source>
        <dbReference type="SAM" id="Phobius"/>
    </source>
</evidence>
<gene>
    <name evidence="5" type="primary">LOC111297764</name>
</gene>
<evidence type="ECO:0000259" key="3">
    <source>
        <dbReference type="Pfam" id="PF13962"/>
    </source>
</evidence>
<feature type="transmembrane region" description="Helical" evidence="2">
    <location>
        <begin position="506"/>
        <end position="525"/>
    </location>
</feature>
<feature type="repeat" description="ANK" evidence="1">
    <location>
        <begin position="252"/>
        <end position="284"/>
    </location>
</feature>
<dbReference type="Proteomes" id="UP000515121">
    <property type="component" value="Unplaced"/>
</dbReference>
<dbReference type="KEGG" id="dzi:111297764"/>
<dbReference type="PROSITE" id="PS50297">
    <property type="entry name" value="ANK_REP_REGION"/>
    <property type="match status" value="1"/>
</dbReference>
<reference evidence="5" key="1">
    <citation type="submission" date="2025-08" db="UniProtKB">
        <authorList>
            <consortium name="RefSeq"/>
        </authorList>
    </citation>
    <scope>IDENTIFICATION</scope>
    <source>
        <tissue evidence="5">Fruit stalk</tissue>
    </source>
</reference>
<keyword evidence="4" id="KW-1185">Reference proteome</keyword>
<protein>
    <submittedName>
        <fullName evidence="5">Ankyrin repeat-containing protein NPR4-like</fullName>
    </submittedName>
</protein>
<dbReference type="InterPro" id="IPR026961">
    <property type="entry name" value="PGG_dom"/>
</dbReference>